<reference evidence="2" key="1">
    <citation type="submission" date="2015-12" db="EMBL/GenBank/DDBJ databases">
        <title>Genome sequence of a biocontrol rhizobacterium Chryseobacterium kwangjuense strain KJ1R5 isolated from pepper (Capsicum annuum L.).</title>
        <authorList>
            <person name="Jeong J.-J."/>
            <person name="Park H."/>
            <person name="Mannaa M."/>
            <person name="Sang M.K."/>
            <person name="Choi I.-G."/>
            <person name="Kim K.D."/>
        </authorList>
    </citation>
    <scope>NUCLEOTIDE SEQUENCE [LARGE SCALE GENOMIC DNA]</scope>
    <source>
        <strain evidence="2">KJ1R5</strain>
    </source>
</reference>
<protein>
    <submittedName>
        <fullName evidence="1">Uncharacterized protein</fullName>
    </submittedName>
</protein>
<evidence type="ECO:0000313" key="2">
    <source>
        <dbReference type="Proteomes" id="UP000070513"/>
    </source>
</evidence>
<gene>
    <name evidence="1" type="ORF">AU378_08660</name>
</gene>
<name>A0A135WLK7_9FLAO</name>
<dbReference type="Proteomes" id="UP000070513">
    <property type="component" value="Unassembled WGS sequence"/>
</dbReference>
<reference evidence="1 2" key="2">
    <citation type="journal article" date="2016" name="Genome Announc.">
        <title>Draft Genome Sequence of a Biocontrol Rhizobacterium, Chryseobacterium kwangjuense Strain KJ1R5, Isolated from Pepper (Capsicum annuum).</title>
        <authorList>
            <person name="Jeong J.J."/>
            <person name="Park H."/>
            <person name="Park B.H."/>
            <person name="Mannaa M."/>
            <person name="Sang M.K."/>
            <person name="Choi I.G."/>
            <person name="Kim K.D."/>
        </authorList>
    </citation>
    <scope>NUCLEOTIDE SEQUENCE [LARGE SCALE GENOMIC DNA]</scope>
    <source>
        <strain evidence="1 2">KJ1R5</strain>
    </source>
</reference>
<proteinExistence type="predicted"/>
<dbReference type="AlphaFoldDB" id="A0A135WLK7"/>
<dbReference type="EMBL" id="LPUR01000001">
    <property type="protein sequence ID" value="KXH85798.1"/>
    <property type="molecule type" value="Genomic_DNA"/>
</dbReference>
<accession>A0A135WLK7</accession>
<sequence>MVNFFVFLKALKPQWIVHPIVPYHDTLCGKAGLEKDNCRKAEQHENKNGMRLYNIRIRGTGIPWKQIREPTPRS</sequence>
<organism evidence="1 2">
    <name type="scientific">Chryseobacterium kwangjuense</name>
    <dbReference type="NCBI Taxonomy" id="267125"/>
    <lineage>
        <taxon>Bacteria</taxon>
        <taxon>Pseudomonadati</taxon>
        <taxon>Bacteroidota</taxon>
        <taxon>Flavobacteriia</taxon>
        <taxon>Flavobacteriales</taxon>
        <taxon>Weeksellaceae</taxon>
        <taxon>Chryseobacterium group</taxon>
        <taxon>Chryseobacterium</taxon>
    </lineage>
</organism>
<evidence type="ECO:0000313" key="1">
    <source>
        <dbReference type="EMBL" id="KXH85798.1"/>
    </source>
</evidence>
<comment type="caution">
    <text evidence="1">The sequence shown here is derived from an EMBL/GenBank/DDBJ whole genome shotgun (WGS) entry which is preliminary data.</text>
</comment>